<reference evidence="2 3" key="1">
    <citation type="journal article" date="2018" name="Nat. Ecol. Evol.">
        <title>Pezizomycetes genomes reveal the molecular basis of ectomycorrhizal truffle lifestyle.</title>
        <authorList>
            <person name="Murat C."/>
            <person name="Payen T."/>
            <person name="Noel B."/>
            <person name="Kuo A."/>
            <person name="Morin E."/>
            <person name="Chen J."/>
            <person name="Kohler A."/>
            <person name="Krizsan K."/>
            <person name="Balestrini R."/>
            <person name="Da Silva C."/>
            <person name="Montanini B."/>
            <person name="Hainaut M."/>
            <person name="Levati E."/>
            <person name="Barry K.W."/>
            <person name="Belfiori B."/>
            <person name="Cichocki N."/>
            <person name="Clum A."/>
            <person name="Dockter R.B."/>
            <person name="Fauchery L."/>
            <person name="Guy J."/>
            <person name="Iotti M."/>
            <person name="Le Tacon F."/>
            <person name="Lindquist E.A."/>
            <person name="Lipzen A."/>
            <person name="Malagnac F."/>
            <person name="Mello A."/>
            <person name="Molinier V."/>
            <person name="Miyauchi S."/>
            <person name="Poulain J."/>
            <person name="Riccioni C."/>
            <person name="Rubini A."/>
            <person name="Sitrit Y."/>
            <person name="Splivallo R."/>
            <person name="Traeger S."/>
            <person name="Wang M."/>
            <person name="Zifcakova L."/>
            <person name="Wipf D."/>
            <person name="Zambonelli A."/>
            <person name="Paolocci F."/>
            <person name="Nowrousian M."/>
            <person name="Ottonello S."/>
            <person name="Baldrian P."/>
            <person name="Spatafora J.W."/>
            <person name="Henrissat B."/>
            <person name="Nagy L.G."/>
            <person name="Aury J.M."/>
            <person name="Wincker P."/>
            <person name="Grigoriev I.V."/>
            <person name="Bonfante P."/>
            <person name="Martin F.M."/>
        </authorList>
    </citation>
    <scope>NUCLEOTIDE SEQUENCE [LARGE SCALE GENOMIC DNA]</scope>
    <source>
        <strain evidence="2 3">CCBAS932</strain>
    </source>
</reference>
<evidence type="ECO:0000313" key="3">
    <source>
        <dbReference type="Proteomes" id="UP000277580"/>
    </source>
</evidence>
<name>A0A3N4KMX6_9PEZI</name>
<dbReference type="EMBL" id="ML119141">
    <property type="protein sequence ID" value="RPB10749.1"/>
    <property type="molecule type" value="Genomic_DNA"/>
</dbReference>
<feature type="transmembrane region" description="Helical" evidence="1">
    <location>
        <begin position="81"/>
        <end position="98"/>
    </location>
</feature>
<proteinExistence type="predicted"/>
<keyword evidence="1" id="KW-0812">Transmembrane</keyword>
<dbReference type="OrthoDB" id="10419374at2759"/>
<keyword evidence="3" id="KW-1185">Reference proteome</keyword>
<accession>A0A3N4KMX6</accession>
<protein>
    <submittedName>
        <fullName evidence="2">Uncharacterized protein</fullName>
    </submittedName>
</protein>
<keyword evidence="1" id="KW-0472">Membrane</keyword>
<dbReference type="InParanoid" id="A0A3N4KMX6"/>
<dbReference type="AlphaFoldDB" id="A0A3N4KMX6"/>
<evidence type="ECO:0000256" key="1">
    <source>
        <dbReference type="SAM" id="Phobius"/>
    </source>
</evidence>
<keyword evidence="1" id="KW-1133">Transmembrane helix</keyword>
<dbReference type="Proteomes" id="UP000277580">
    <property type="component" value="Unassembled WGS sequence"/>
</dbReference>
<evidence type="ECO:0000313" key="2">
    <source>
        <dbReference type="EMBL" id="RPB10749.1"/>
    </source>
</evidence>
<sequence>MDPITGDPLLICAVLNAQIAGAAYQLDPTPANKKALMEVTKIMFRRARELKYKALREEGFPWYGARYYCLVWFGTWEWMDILWMGALVPLSVLILKMYERFASTGGANV</sequence>
<organism evidence="2 3">
    <name type="scientific">Morchella conica CCBAS932</name>
    <dbReference type="NCBI Taxonomy" id="1392247"/>
    <lineage>
        <taxon>Eukaryota</taxon>
        <taxon>Fungi</taxon>
        <taxon>Dikarya</taxon>
        <taxon>Ascomycota</taxon>
        <taxon>Pezizomycotina</taxon>
        <taxon>Pezizomycetes</taxon>
        <taxon>Pezizales</taxon>
        <taxon>Morchellaceae</taxon>
        <taxon>Morchella</taxon>
    </lineage>
</organism>
<gene>
    <name evidence="2" type="ORF">P167DRAFT_537417</name>
</gene>
<feature type="non-terminal residue" evidence="2">
    <location>
        <position position="1"/>
    </location>
</feature>